<dbReference type="OrthoDB" id="79830at2759"/>
<evidence type="ECO:0000256" key="9">
    <source>
        <dbReference type="ARBA" id="ARBA00022833"/>
    </source>
</evidence>
<comment type="caution">
    <text evidence="23">The sequence shown here is derived from an EMBL/GenBank/DDBJ whole genome shotgun (WGS) entry which is preliminary data.</text>
</comment>
<evidence type="ECO:0000256" key="14">
    <source>
        <dbReference type="ARBA" id="ARBA00023136"/>
    </source>
</evidence>
<dbReference type="GO" id="GO:0003677">
    <property type="term" value="F:DNA binding"/>
    <property type="evidence" value="ECO:0007669"/>
    <property type="project" value="UniProtKB-KW"/>
</dbReference>
<keyword evidence="9" id="KW-0862">Zinc</keyword>
<keyword evidence="14" id="KW-0472">Membrane</keyword>
<sequence length="1393" mass="144917">MNNSTLLPSLESFTSPGRTVPVGRRRNPSFNPDIFGPQNWSGEKTNIKDRIVNSPFYSGRTTYGGISAYQNHLGRSSNQQEASGLRSIRVHPVKTSEAKGDAAVGMSNTARRILEALEMFSSPIQDAKKIPLTGSMNIKRRKILSNMDKSQLSANSPSTSAMSLGASNSLADFTPTVKELIVPTVPDILALRRRQRLQGSTVAAREVANETNVLPFSTEKVSDNVGYWTSEKSGGGKIRSKKEIDEETVEKPNLPNVSLPITSLPKFDFILSADLPSQSLKQTNSSKFKFSSPIAVTSVSESLVTSNKFTFSSPQKATERDNSRSIGPRTDMLRTVESVHKKSENVEKDVATDKIASKKLETERLVKRGLESSSKFNSSHKDVLSQNVAQRGQINSNVLLGSKEFSGKNALKEDSKFITNSSKSVKGVTQKNSQVSLSLGSEACKNVNEKVDSSKVTNIETKSGFGNRFKPPSGSWSCDVCMISNPSDKSKCVACETPRSGFGDQFKPPSGSWSCDVCMISNPSDKSKCLACETPRKSSETGAVPVSGETKSTSSGFGGQFKKPDGAWDCTICLVRNKAGGPPKCVACEAPKPGSESVAVKSESSSSNKLSLGSSVNSGFQFGIDKAGNLPNTSSDTKPSFSFGSSASTAAFGGSSLSSGFTFGIKPEEGTKASGFTFGIATTKESSEVDGPKNPMVSQSSSLFGSSENQMNKSSTAEFAKLPQPLGKVEVTEKSETKALKAEDNKFGGFNNASASADDKVPFKTSTDEKVKLNTPTVVSSEKEVKPAFSFVSPEGKPNGNNLSKDSSLSNGKWKVETKPSNNVVASGSAIFGTTTTVAGWNFTLPTSSSQSSPFSSPKASFFPVAAASAATVTADSVKKQEETTKPSAPEFKFGDSSKFEFTIPAAKGKSQEVPTTLSSGFKFQELPKPSSPFSLDDKLKTTSSITNSIASSPISSNTFKSAAPAESVSEKNLVSSEKPSTLPAPSFSDSSAASKSINSGPVFMFGSETGSTGTAFNLAGQKPLAQAAKDDPPKLFGASSGGFNLGKPPTFGSVSSSPSLVTGATLPASETRPATGSLFVTPSSNPVFGSSATTSITTSSSSTTTAVTSAPSAFGSSIFNQPFPAVTAPSGSFGSPSAGSSAFGAPSSVFGSNTTPSSTPFSFSGSAKPAAEEQPTQPAPFVFGSNSNQSTQPFTFGASANKPAFSFAASTQPVAGTSGQAPALPSAPALGGFSFGDASKASSPFGSVQPATGVGGGTSNPFGTSAPNPPSFGAPPLGETNPAVTAAFGTPPFNFGSAQSNPTFSFGANQSASLQPNLSQPSGFNFGQVSQTSSAPQAVAPQFNPNLPPSFNFTNGATPQFMATPGGVSVQPSANTMQRRFKKAVRRTTQPR</sequence>
<dbReference type="GO" id="GO:0017056">
    <property type="term" value="F:structural constituent of nuclear pore"/>
    <property type="evidence" value="ECO:0007669"/>
    <property type="project" value="TreeGrafter"/>
</dbReference>
<dbReference type="Pfam" id="PF00641">
    <property type="entry name" value="Zn_ribbon_RanBP"/>
    <property type="match status" value="3"/>
</dbReference>
<dbReference type="FunFam" id="4.10.1060.10:FF:000001">
    <property type="entry name" value="Nuclear pore complex protein Nup153"/>
    <property type="match status" value="3"/>
</dbReference>
<gene>
    <name evidence="23" type="ORF">J437_LFUL015390</name>
</gene>
<keyword evidence="8" id="KW-0509">mRNA transport</keyword>
<reference evidence="23" key="2">
    <citation type="submission" date="2017-10" db="EMBL/GenBank/DDBJ databases">
        <title>Ladona fulva Genome sequencing and assembly.</title>
        <authorList>
            <person name="Murali S."/>
            <person name="Richards S."/>
            <person name="Bandaranaike D."/>
            <person name="Bellair M."/>
            <person name="Blankenburg K."/>
            <person name="Chao H."/>
            <person name="Dinh H."/>
            <person name="Doddapaneni H."/>
            <person name="Dugan-Rocha S."/>
            <person name="Elkadiri S."/>
            <person name="Gnanaolivu R."/>
            <person name="Hernandez B."/>
            <person name="Skinner E."/>
            <person name="Javaid M."/>
            <person name="Lee S."/>
            <person name="Li M."/>
            <person name="Ming W."/>
            <person name="Munidasa M."/>
            <person name="Muniz J."/>
            <person name="Nguyen L."/>
            <person name="Hughes D."/>
            <person name="Osuji N."/>
            <person name="Pu L.-L."/>
            <person name="Puazo M."/>
            <person name="Qu C."/>
            <person name="Quiroz J."/>
            <person name="Raj R."/>
            <person name="Weissenberger G."/>
            <person name="Xin Y."/>
            <person name="Zou X."/>
            <person name="Han Y."/>
            <person name="Worley K."/>
            <person name="Muzny D."/>
            <person name="Gibbs R."/>
        </authorList>
    </citation>
    <scope>NUCLEOTIDE SEQUENCE</scope>
    <source>
        <strain evidence="23">Sampled in the wild</strain>
    </source>
</reference>
<feature type="region of interest" description="Disordered" evidence="21">
    <location>
        <begin position="1366"/>
        <end position="1393"/>
    </location>
</feature>
<dbReference type="Proteomes" id="UP000792457">
    <property type="component" value="Unassembled WGS sequence"/>
</dbReference>
<evidence type="ECO:0000256" key="2">
    <source>
        <dbReference type="ARBA" id="ARBA00004126"/>
    </source>
</evidence>
<keyword evidence="24" id="KW-1185">Reference proteome</keyword>
<feature type="compositionally biased region" description="Low complexity" evidence="21">
    <location>
        <begin position="1155"/>
        <end position="1181"/>
    </location>
</feature>
<keyword evidence="15" id="KW-0539">Nucleus</keyword>
<evidence type="ECO:0000259" key="22">
    <source>
        <dbReference type="PROSITE" id="PS50199"/>
    </source>
</evidence>
<evidence type="ECO:0000256" key="18">
    <source>
        <dbReference type="ARBA" id="ARBA00078197"/>
    </source>
</evidence>
<feature type="compositionally biased region" description="Polar residues" evidence="21">
    <location>
        <begin position="1307"/>
        <end position="1337"/>
    </location>
</feature>
<dbReference type="InterPro" id="IPR026054">
    <property type="entry name" value="Nucleoporin"/>
</dbReference>
<evidence type="ECO:0000256" key="19">
    <source>
        <dbReference type="ARBA" id="ARBA00079437"/>
    </source>
</evidence>
<evidence type="ECO:0000256" key="12">
    <source>
        <dbReference type="ARBA" id="ARBA00023125"/>
    </source>
</evidence>
<evidence type="ECO:0000256" key="11">
    <source>
        <dbReference type="ARBA" id="ARBA00023010"/>
    </source>
</evidence>
<evidence type="ECO:0000256" key="15">
    <source>
        <dbReference type="ARBA" id="ARBA00023242"/>
    </source>
</evidence>
<evidence type="ECO:0000256" key="20">
    <source>
        <dbReference type="PROSITE-ProRule" id="PRU00322"/>
    </source>
</evidence>
<feature type="compositionally biased region" description="Polar residues" evidence="21">
    <location>
        <begin position="1242"/>
        <end position="1251"/>
    </location>
</feature>
<keyword evidence="7 20" id="KW-0863">Zinc-finger</keyword>
<keyword evidence="13" id="KW-0906">Nuclear pore complex</keyword>
<keyword evidence="4" id="KW-0813">Transport</keyword>
<feature type="domain" description="RanBP2-type" evidence="22">
    <location>
        <begin position="564"/>
        <end position="594"/>
    </location>
</feature>
<evidence type="ECO:0000256" key="16">
    <source>
        <dbReference type="ARBA" id="ARBA00060842"/>
    </source>
</evidence>
<keyword evidence="11" id="KW-0811">Translocation</keyword>
<dbReference type="GO" id="GO:0005643">
    <property type="term" value="C:nuclear pore"/>
    <property type="evidence" value="ECO:0007669"/>
    <property type="project" value="UniProtKB-SubCell"/>
</dbReference>
<feature type="region of interest" description="Disordered" evidence="21">
    <location>
        <begin position="1"/>
        <end position="39"/>
    </location>
</feature>
<protein>
    <recommendedName>
        <fullName evidence="17">Nuclear pore complex protein Nup153</fullName>
    </recommendedName>
    <alternativeName>
        <fullName evidence="19">153 kDa nucleoporin</fullName>
    </alternativeName>
    <alternativeName>
        <fullName evidence="18">Nucleoporin Nup153</fullName>
    </alternativeName>
</protein>
<feature type="compositionally biased region" description="Polar residues" evidence="21">
    <location>
        <begin position="1"/>
        <end position="17"/>
    </location>
</feature>
<feature type="region of interest" description="Disordered" evidence="21">
    <location>
        <begin position="790"/>
        <end position="815"/>
    </location>
</feature>
<reference evidence="23" key="1">
    <citation type="submission" date="2013-04" db="EMBL/GenBank/DDBJ databases">
        <authorList>
            <person name="Qu J."/>
            <person name="Murali S.C."/>
            <person name="Bandaranaike D."/>
            <person name="Bellair M."/>
            <person name="Blankenburg K."/>
            <person name="Chao H."/>
            <person name="Dinh H."/>
            <person name="Doddapaneni H."/>
            <person name="Downs B."/>
            <person name="Dugan-Rocha S."/>
            <person name="Elkadiri S."/>
            <person name="Gnanaolivu R.D."/>
            <person name="Hernandez B."/>
            <person name="Javaid M."/>
            <person name="Jayaseelan J.C."/>
            <person name="Lee S."/>
            <person name="Li M."/>
            <person name="Ming W."/>
            <person name="Munidasa M."/>
            <person name="Muniz J."/>
            <person name="Nguyen L."/>
            <person name="Ongeri F."/>
            <person name="Osuji N."/>
            <person name="Pu L.-L."/>
            <person name="Puazo M."/>
            <person name="Qu C."/>
            <person name="Quiroz J."/>
            <person name="Raj R."/>
            <person name="Weissenberger G."/>
            <person name="Xin Y."/>
            <person name="Zou X."/>
            <person name="Han Y."/>
            <person name="Richards S."/>
            <person name="Worley K."/>
            <person name="Muzny D."/>
            <person name="Gibbs R."/>
        </authorList>
    </citation>
    <scope>NUCLEOTIDE SEQUENCE</scope>
    <source>
        <strain evidence="23">Sampled in the wild</strain>
    </source>
</reference>
<feature type="domain" description="RanBP2-type" evidence="22">
    <location>
        <begin position="472"/>
        <end position="501"/>
    </location>
</feature>
<evidence type="ECO:0000256" key="21">
    <source>
        <dbReference type="SAM" id="MobiDB-lite"/>
    </source>
</evidence>
<comment type="cofactor">
    <cofactor evidence="1">
        <name>Zn(2+)</name>
        <dbReference type="ChEBI" id="CHEBI:29105"/>
    </cofactor>
</comment>
<evidence type="ECO:0000256" key="13">
    <source>
        <dbReference type="ARBA" id="ARBA00023132"/>
    </source>
</evidence>
<dbReference type="InterPro" id="IPR036443">
    <property type="entry name" value="Znf_RanBP2_sf"/>
</dbReference>
<dbReference type="GO" id="GO:0006405">
    <property type="term" value="P:RNA export from nucleus"/>
    <property type="evidence" value="ECO:0007669"/>
    <property type="project" value="TreeGrafter"/>
</dbReference>
<evidence type="ECO:0000313" key="24">
    <source>
        <dbReference type="Proteomes" id="UP000792457"/>
    </source>
</evidence>
<evidence type="ECO:0000313" key="23">
    <source>
        <dbReference type="EMBL" id="KAG8235550.1"/>
    </source>
</evidence>
<dbReference type="EMBL" id="KZ308923">
    <property type="protein sequence ID" value="KAG8235550.1"/>
    <property type="molecule type" value="Genomic_DNA"/>
</dbReference>
<dbReference type="GO" id="GO:0031965">
    <property type="term" value="C:nuclear membrane"/>
    <property type="evidence" value="ECO:0007669"/>
    <property type="project" value="UniProtKB-SubCell"/>
</dbReference>
<comment type="similarity">
    <text evidence="16">Belongs to the NUP153 family.</text>
</comment>
<evidence type="ECO:0000256" key="3">
    <source>
        <dbReference type="ARBA" id="ARBA00004567"/>
    </source>
</evidence>
<feature type="compositionally biased region" description="Polar residues" evidence="21">
    <location>
        <begin position="971"/>
        <end position="980"/>
    </location>
</feature>
<dbReference type="SMART" id="SM00547">
    <property type="entry name" value="ZnF_RBZ"/>
    <property type="match status" value="3"/>
</dbReference>
<feature type="region of interest" description="Disordered" evidence="21">
    <location>
        <begin position="971"/>
        <end position="993"/>
    </location>
</feature>
<dbReference type="PANTHER" id="PTHR23193">
    <property type="entry name" value="NUCLEAR PORE COMPLEX PROTEIN NUP"/>
    <property type="match status" value="1"/>
</dbReference>
<feature type="region of interest" description="Disordered" evidence="21">
    <location>
        <begin position="1307"/>
        <end position="1348"/>
    </location>
</feature>
<dbReference type="GO" id="GO:0008270">
    <property type="term" value="F:zinc ion binding"/>
    <property type="evidence" value="ECO:0007669"/>
    <property type="project" value="UniProtKB-KW"/>
</dbReference>
<evidence type="ECO:0000256" key="10">
    <source>
        <dbReference type="ARBA" id="ARBA00022927"/>
    </source>
</evidence>
<evidence type="ECO:0000256" key="6">
    <source>
        <dbReference type="ARBA" id="ARBA00022737"/>
    </source>
</evidence>
<evidence type="ECO:0000256" key="5">
    <source>
        <dbReference type="ARBA" id="ARBA00022723"/>
    </source>
</evidence>
<evidence type="ECO:0000256" key="17">
    <source>
        <dbReference type="ARBA" id="ARBA00068609"/>
    </source>
</evidence>
<feature type="compositionally biased region" description="Low complexity" evidence="21">
    <location>
        <begin position="984"/>
        <end position="993"/>
    </location>
</feature>
<dbReference type="SUPFAM" id="SSF90209">
    <property type="entry name" value="Ran binding protein zinc finger-like"/>
    <property type="match status" value="3"/>
</dbReference>
<feature type="region of interest" description="Disordered" evidence="21">
    <location>
        <begin position="1242"/>
        <end position="1286"/>
    </location>
</feature>
<evidence type="ECO:0000256" key="4">
    <source>
        <dbReference type="ARBA" id="ARBA00022448"/>
    </source>
</evidence>
<evidence type="ECO:0000256" key="7">
    <source>
        <dbReference type="ARBA" id="ARBA00022771"/>
    </source>
</evidence>
<keyword evidence="5" id="KW-0479">Metal-binding</keyword>
<feature type="compositionally biased region" description="Polar residues" evidence="21">
    <location>
        <begin position="799"/>
        <end position="811"/>
    </location>
</feature>
<dbReference type="GO" id="GO:0006606">
    <property type="term" value="P:protein import into nucleus"/>
    <property type="evidence" value="ECO:0007669"/>
    <property type="project" value="TreeGrafter"/>
</dbReference>
<dbReference type="PROSITE" id="PS50199">
    <property type="entry name" value="ZF_RANBP2_2"/>
    <property type="match status" value="3"/>
</dbReference>
<dbReference type="PANTHER" id="PTHR23193:SF23">
    <property type="entry name" value="NUCLEAR PORE COMPLEX PROTEIN NUP153"/>
    <property type="match status" value="1"/>
</dbReference>
<dbReference type="GO" id="GO:0008139">
    <property type="term" value="F:nuclear localization sequence binding"/>
    <property type="evidence" value="ECO:0007669"/>
    <property type="project" value="TreeGrafter"/>
</dbReference>
<dbReference type="InterPro" id="IPR001876">
    <property type="entry name" value="Znf_RanBP2"/>
</dbReference>
<feature type="region of interest" description="Disordered" evidence="21">
    <location>
        <begin position="539"/>
        <end position="558"/>
    </location>
</feature>
<accession>A0A8K0P4G5</accession>
<evidence type="ECO:0000256" key="1">
    <source>
        <dbReference type="ARBA" id="ARBA00001947"/>
    </source>
</evidence>
<dbReference type="GO" id="GO:0051028">
    <property type="term" value="P:mRNA transport"/>
    <property type="evidence" value="ECO:0007669"/>
    <property type="project" value="UniProtKB-KW"/>
</dbReference>
<feature type="domain" description="RanBP2-type" evidence="22">
    <location>
        <begin position="509"/>
        <end position="538"/>
    </location>
</feature>
<keyword evidence="10" id="KW-0653">Protein transport</keyword>
<name>A0A8K0P4G5_LADFU</name>
<dbReference type="Gene3D" id="4.10.1060.10">
    <property type="entry name" value="Zinc finger, RanBP2-type"/>
    <property type="match status" value="3"/>
</dbReference>
<feature type="region of interest" description="Disordered" evidence="21">
    <location>
        <begin position="1155"/>
        <end position="1189"/>
    </location>
</feature>
<dbReference type="PROSITE" id="PS01358">
    <property type="entry name" value="ZF_RANBP2_1"/>
    <property type="match status" value="2"/>
</dbReference>
<organism evidence="23 24">
    <name type="scientific">Ladona fulva</name>
    <name type="common">Scarce chaser dragonfly</name>
    <name type="synonym">Libellula fulva</name>
    <dbReference type="NCBI Taxonomy" id="123851"/>
    <lineage>
        <taxon>Eukaryota</taxon>
        <taxon>Metazoa</taxon>
        <taxon>Ecdysozoa</taxon>
        <taxon>Arthropoda</taxon>
        <taxon>Hexapoda</taxon>
        <taxon>Insecta</taxon>
        <taxon>Pterygota</taxon>
        <taxon>Palaeoptera</taxon>
        <taxon>Odonata</taxon>
        <taxon>Epiprocta</taxon>
        <taxon>Anisoptera</taxon>
        <taxon>Libelluloidea</taxon>
        <taxon>Libellulidae</taxon>
        <taxon>Ladona</taxon>
    </lineage>
</organism>
<keyword evidence="6" id="KW-0677">Repeat</keyword>
<comment type="subcellular location">
    <subcellularLocation>
        <location evidence="2">Nucleus membrane</location>
    </subcellularLocation>
    <subcellularLocation>
        <location evidence="3">Nucleus</location>
        <location evidence="3">Nuclear pore complex</location>
    </subcellularLocation>
</comment>
<evidence type="ECO:0000256" key="8">
    <source>
        <dbReference type="ARBA" id="ARBA00022816"/>
    </source>
</evidence>
<proteinExistence type="inferred from homology"/>
<keyword evidence="12" id="KW-0238">DNA-binding</keyword>